<evidence type="ECO:0000259" key="2">
    <source>
        <dbReference type="Pfam" id="PF01408"/>
    </source>
</evidence>
<dbReference type="EMBL" id="DXBY01000339">
    <property type="protein sequence ID" value="HIZ38072.1"/>
    <property type="molecule type" value="Genomic_DNA"/>
</dbReference>
<feature type="domain" description="Gfo/Idh/MocA-like oxidoreductase N-terminal" evidence="2">
    <location>
        <begin position="12"/>
        <end position="113"/>
    </location>
</feature>
<dbReference type="Gene3D" id="3.40.50.720">
    <property type="entry name" value="NAD(P)-binding Rossmann-like Domain"/>
    <property type="match status" value="1"/>
</dbReference>
<gene>
    <name evidence="3" type="ORF">H9815_20035</name>
</gene>
<dbReference type="GO" id="GO:0000166">
    <property type="term" value="F:nucleotide binding"/>
    <property type="evidence" value="ECO:0007669"/>
    <property type="project" value="InterPro"/>
</dbReference>
<accession>A0A9D2EIX8</accession>
<dbReference type="InterPro" id="IPR050463">
    <property type="entry name" value="Gfo/Idh/MocA_oxidrdct_glycsds"/>
</dbReference>
<feature type="non-terminal residue" evidence="3">
    <location>
        <position position="113"/>
    </location>
</feature>
<dbReference type="Proteomes" id="UP000824037">
    <property type="component" value="Unassembled WGS sequence"/>
</dbReference>
<protein>
    <submittedName>
        <fullName evidence="3">Gfo/Idh/MocA family oxidoreductase</fullName>
    </submittedName>
</protein>
<dbReference type="AlphaFoldDB" id="A0A9D2EIX8"/>
<proteinExistence type="predicted"/>
<dbReference type="PANTHER" id="PTHR43818">
    <property type="entry name" value="BCDNA.GH03377"/>
    <property type="match status" value="1"/>
</dbReference>
<dbReference type="PANTHER" id="PTHR43818:SF11">
    <property type="entry name" value="BCDNA.GH03377"/>
    <property type="match status" value="1"/>
</dbReference>
<evidence type="ECO:0000256" key="1">
    <source>
        <dbReference type="ARBA" id="ARBA00023002"/>
    </source>
</evidence>
<dbReference type="GO" id="GO:0016491">
    <property type="term" value="F:oxidoreductase activity"/>
    <property type="evidence" value="ECO:0007669"/>
    <property type="project" value="UniProtKB-KW"/>
</dbReference>
<comment type="caution">
    <text evidence="3">The sequence shown here is derived from an EMBL/GenBank/DDBJ whole genome shotgun (WGS) entry which is preliminary data.</text>
</comment>
<evidence type="ECO:0000313" key="3">
    <source>
        <dbReference type="EMBL" id="HIZ38072.1"/>
    </source>
</evidence>
<reference evidence="3" key="2">
    <citation type="submission" date="2021-04" db="EMBL/GenBank/DDBJ databases">
        <authorList>
            <person name="Gilroy R."/>
        </authorList>
    </citation>
    <scope>NUCLEOTIDE SEQUENCE</scope>
    <source>
        <strain evidence="3">ChiGjej4B4-7305</strain>
    </source>
</reference>
<dbReference type="InterPro" id="IPR000683">
    <property type="entry name" value="Gfo/Idh/MocA-like_OxRdtase_N"/>
</dbReference>
<dbReference type="SUPFAM" id="SSF51735">
    <property type="entry name" value="NAD(P)-binding Rossmann-fold domains"/>
    <property type="match status" value="1"/>
</dbReference>
<organism evidence="3 4">
    <name type="scientific">Candidatus Ruania gallistercoris</name>
    <dbReference type="NCBI Taxonomy" id="2838746"/>
    <lineage>
        <taxon>Bacteria</taxon>
        <taxon>Bacillati</taxon>
        <taxon>Actinomycetota</taxon>
        <taxon>Actinomycetes</taxon>
        <taxon>Micrococcales</taxon>
        <taxon>Ruaniaceae</taxon>
        <taxon>Ruania</taxon>
    </lineage>
</organism>
<dbReference type="InterPro" id="IPR036291">
    <property type="entry name" value="NAD(P)-bd_dom_sf"/>
</dbReference>
<sequence length="113" mass="12249">MAEEVISRREPLRVGVVGLGWAGQQHMQRYAARPDVQLVGIAGLEEDQRAELAQRYQVPLAVADWQELIERGELDAVSVAVPTFLHAPVAIAALEAGAHVLTEKPMARTSAEA</sequence>
<dbReference type="Pfam" id="PF01408">
    <property type="entry name" value="GFO_IDH_MocA"/>
    <property type="match status" value="1"/>
</dbReference>
<name>A0A9D2EIX8_9MICO</name>
<keyword evidence="1" id="KW-0560">Oxidoreductase</keyword>
<reference evidence="3" key="1">
    <citation type="journal article" date="2021" name="PeerJ">
        <title>Extensive microbial diversity within the chicken gut microbiome revealed by metagenomics and culture.</title>
        <authorList>
            <person name="Gilroy R."/>
            <person name="Ravi A."/>
            <person name="Getino M."/>
            <person name="Pursley I."/>
            <person name="Horton D.L."/>
            <person name="Alikhan N.F."/>
            <person name="Baker D."/>
            <person name="Gharbi K."/>
            <person name="Hall N."/>
            <person name="Watson M."/>
            <person name="Adriaenssens E.M."/>
            <person name="Foster-Nyarko E."/>
            <person name="Jarju S."/>
            <person name="Secka A."/>
            <person name="Antonio M."/>
            <person name="Oren A."/>
            <person name="Chaudhuri R.R."/>
            <person name="La Ragione R."/>
            <person name="Hildebrand F."/>
            <person name="Pallen M.J."/>
        </authorList>
    </citation>
    <scope>NUCLEOTIDE SEQUENCE</scope>
    <source>
        <strain evidence="3">ChiGjej4B4-7305</strain>
    </source>
</reference>
<evidence type="ECO:0000313" key="4">
    <source>
        <dbReference type="Proteomes" id="UP000824037"/>
    </source>
</evidence>